<evidence type="ECO:0000313" key="1">
    <source>
        <dbReference type="EMBL" id="MBD2316689.1"/>
    </source>
</evidence>
<protein>
    <submittedName>
        <fullName evidence="1">Uncharacterized protein</fullName>
    </submittedName>
</protein>
<evidence type="ECO:0000313" key="2">
    <source>
        <dbReference type="Proteomes" id="UP000618445"/>
    </source>
</evidence>
<organism evidence="1 2">
    <name type="scientific">Phormidium tenue FACHB-1050</name>
    <dbReference type="NCBI Taxonomy" id="2692857"/>
    <lineage>
        <taxon>Bacteria</taxon>
        <taxon>Bacillati</taxon>
        <taxon>Cyanobacteriota</taxon>
        <taxon>Cyanophyceae</taxon>
        <taxon>Oscillatoriophycideae</taxon>
        <taxon>Oscillatoriales</taxon>
        <taxon>Oscillatoriaceae</taxon>
        <taxon>Phormidium</taxon>
    </lineage>
</organism>
<reference evidence="1 2" key="1">
    <citation type="journal article" date="2020" name="ISME J.">
        <title>Comparative genomics reveals insights into cyanobacterial evolution and habitat adaptation.</title>
        <authorList>
            <person name="Chen M.Y."/>
            <person name="Teng W.K."/>
            <person name="Zhao L."/>
            <person name="Hu C.X."/>
            <person name="Zhou Y.K."/>
            <person name="Han B.P."/>
            <person name="Song L.R."/>
            <person name="Shu W.S."/>
        </authorList>
    </citation>
    <scope>NUCLEOTIDE SEQUENCE [LARGE SCALE GENOMIC DNA]</scope>
    <source>
        <strain evidence="1 2">FACHB-1050</strain>
    </source>
</reference>
<keyword evidence="2" id="KW-1185">Reference proteome</keyword>
<dbReference type="RefSeq" id="WP_190577575.1">
    <property type="nucleotide sequence ID" value="NZ_CAWPQU010000078.1"/>
</dbReference>
<proteinExistence type="predicted"/>
<dbReference type="EMBL" id="JACJQY010000008">
    <property type="protein sequence ID" value="MBD2316689.1"/>
    <property type="molecule type" value="Genomic_DNA"/>
</dbReference>
<sequence length="249" mass="27221">MQNDNLTPNQRVRLQLEKQMAQDAIARLEKYERENNSILPTFMGENGKIKRLGHGESRTAIATNLFYGIGEEMRPIPVRGGLPMVDNKPRLAPIAAIPEPIEVIFAYLFRIDASIQIGDIGYGTETLEAYGSSDAPAFAETSGGLLDEFEIVGQIDGLTGYFTGTTLDTATEIWSFGSGAVQINFTLTDPTILFITVRIEAGSQFLEQEIDLEGSGSAIVGFNPPPEPSPLLFPATLNYSVTFSNPRRE</sequence>
<gene>
    <name evidence="1" type="ORF">H6G05_07495</name>
</gene>
<accession>A0ABR8C7P9</accession>
<dbReference type="Proteomes" id="UP000618445">
    <property type="component" value="Unassembled WGS sequence"/>
</dbReference>
<comment type="caution">
    <text evidence="1">The sequence shown here is derived from an EMBL/GenBank/DDBJ whole genome shotgun (WGS) entry which is preliminary data.</text>
</comment>
<name>A0ABR8C7P9_9CYAN</name>